<dbReference type="EMBL" id="JAMKOV010000121">
    <property type="protein sequence ID" value="KAI8033579.1"/>
    <property type="molecule type" value="Genomic_DNA"/>
</dbReference>
<name>A0A9P9YAU8_9MUSC</name>
<gene>
    <name evidence="1" type="ORF">M5D96_013661</name>
</gene>
<protein>
    <submittedName>
        <fullName evidence="1">Uncharacterized protein</fullName>
    </submittedName>
</protein>
<accession>A0A9P9YAU8</accession>
<keyword evidence="2" id="KW-1185">Reference proteome</keyword>
<sequence>MCKLNDCSMKIIKPPTEAWQPRQPQSCGGHWNLEQLTSSNRKNAVIRSSAGIRSGGSALLCIGRAVGPERQGTQLQSHQEANKLQKK</sequence>
<proteinExistence type="predicted"/>
<organism evidence="1 2">
    <name type="scientific">Drosophila gunungcola</name>
    <name type="common">fruit fly</name>
    <dbReference type="NCBI Taxonomy" id="103775"/>
    <lineage>
        <taxon>Eukaryota</taxon>
        <taxon>Metazoa</taxon>
        <taxon>Ecdysozoa</taxon>
        <taxon>Arthropoda</taxon>
        <taxon>Hexapoda</taxon>
        <taxon>Insecta</taxon>
        <taxon>Pterygota</taxon>
        <taxon>Neoptera</taxon>
        <taxon>Endopterygota</taxon>
        <taxon>Diptera</taxon>
        <taxon>Brachycera</taxon>
        <taxon>Muscomorpha</taxon>
        <taxon>Ephydroidea</taxon>
        <taxon>Drosophilidae</taxon>
        <taxon>Drosophila</taxon>
        <taxon>Sophophora</taxon>
    </lineage>
</organism>
<evidence type="ECO:0000313" key="1">
    <source>
        <dbReference type="EMBL" id="KAI8033579.1"/>
    </source>
</evidence>
<comment type="caution">
    <text evidence="1">The sequence shown here is derived from an EMBL/GenBank/DDBJ whole genome shotgun (WGS) entry which is preliminary data.</text>
</comment>
<reference evidence="1" key="1">
    <citation type="journal article" date="2023" name="Genome Biol. Evol.">
        <title>Long-read-based Genome Assembly of Drosophila gunungcola Reveals Fewer Chemosensory Genes in Flower-breeding Species.</title>
        <authorList>
            <person name="Negi A."/>
            <person name="Liao B.Y."/>
            <person name="Yeh S.D."/>
        </authorList>
    </citation>
    <scope>NUCLEOTIDE SEQUENCE</scope>
    <source>
        <strain evidence="1">Sukarami</strain>
    </source>
</reference>
<evidence type="ECO:0000313" key="2">
    <source>
        <dbReference type="Proteomes" id="UP001059596"/>
    </source>
</evidence>
<dbReference type="AlphaFoldDB" id="A0A9P9YAU8"/>
<dbReference type="Proteomes" id="UP001059596">
    <property type="component" value="Unassembled WGS sequence"/>
</dbReference>